<dbReference type="EMBL" id="JAYGJQ010000001">
    <property type="protein sequence ID" value="MEA9354700.1"/>
    <property type="molecule type" value="Genomic_DNA"/>
</dbReference>
<keyword evidence="5" id="KW-0808">Transferase</keyword>
<keyword evidence="6" id="KW-1185">Reference proteome</keyword>
<feature type="domain" description="Histidine kinase" evidence="4">
    <location>
        <begin position="296"/>
        <end position="511"/>
    </location>
</feature>
<evidence type="ECO:0000313" key="5">
    <source>
        <dbReference type="EMBL" id="MEA9354700.1"/>
    </source>
</evidence>
<gene>
    <name evidence="5" type="ORF">SHI21_00690</name>
</gene>
<dbReference type="InterPro" id="IPR003594">
    <property type="entry name" value="HATPase_dom"/>
</dbReference>
<comment type="caution">
    <text evidence="5">The sequence shown here is derived from an EMBL/GenBank/DDBJ whole genome shotgun (WGS) entry which is preliminary data.</text>
</comment>
<comment type="catalytic activity">
    <reaction evidence="1">
        <text>ATP + protein L-histidine = ADP + protein N-phospho-L-histidine.</text>
        <dbReference type="EC" id="2.7.13.3"/>
    </reaction>
</comment>
<reference evidence="5 6" key="1">
    <citation type="submission" date="2023-11" db="EMBL/GenBank/DDBJ databases">
        <title>A Novel Polar Bacteriovorax (B. antarcticus) Isolated from the Biocrust in Antarctica.</title>
        <authorList>
            <person name="Mun W."/>
            <person name="Choi S.Y."/>
            <person name="Mitchell R.J."/>
        </authorList>
    </citation>
    <scope>NUCLEOTIDE SEQUENCE [LARGE SCALE GENOMIC DNA]</scope>
    <source>
        <strain evidence="5 6">PP10</strain>
    </source>
</reference>
<dbReference type="InterPro" id="IPR003661">
    <property type="entry name" value="HisK_dim/P_dom"/>
</dbReference>
<dbReference type="SUPFAM" id="SSF47384">
    <property type="entry name" value="Homodimeric domain of signal transducing histidine kinase"/>
    <property type="match status" value="1"/>
</dbReference>
<dbReference type="Gene3D" id="3.30.565.10">
    <property type="entry name" value="Histidine kinase-like ATPase, C-terminal domain"/>
    <property type="match status" value="1"/>
</dbReference>
<evidence type="ECO:0000256" key="1">
    <source>
        <dbReference type="ARBA" id="ARBA00000085"/>
    </source>
</evidence>
<dbReference type="Pfam" id="PF00512">
    <property type="entry name" value="HisKA"/>
    <property type="match status" value="1"/>
</dbReference>
<protein>
    <recommendedName>
        <fullName evidence="2">histidine kinase</fullName>
        <ecNumber evidence="2">2.7.13.3</ecNumber>
    </recommendedName>
</protein>
<proteinExistence type="predicted"/>
<evidence type="ECO:0000256" key="3">
    <source>
        <dbReference type="ARBA" id="ARBA00022553"/>
    </source>
</evidence>
<dbReference type="Gene3D" id="1.10.287.130">
    <property type="match status" value="1"/>
</dbReference>
<dbReference type="CDD" id="cd00082">
    <property type="entry name" value="HisKA"/>
    <property type="match status" value="1"/>
</dbReference>
<dbReference type="PANTHER" id="PTHR43065">
    <property type="entry name" value="SENSOR HISTIDINE KINASE"/>
    <property type="match status" value="1"/>
</dbReference>
<name>A0ABU5VNS6_9BACT</name>
<dbReference type="InterPro" id="IPR036890">
    <property type="entry name" value="HATPase_C_sf"/>
</dbReference>
<dbReference type="InterPro" id="IPR005467">
    <property type="entry name" value="His_kinase_dom"/>
</dbReference>
<evidence type="ECO:0000256" key="2">
    <source>
        <dbReference type="ARBA" id="ARBA00012438"/>
    </source>
</evidence>
<keyword evidence="5" id="KW-0418">Kinase</keyword>
<dbReference type="InterPro" id="IPR004358">
    <property type="entry name" value="Sig_transdc_His_kin-like_C"/>
</dbReference>
<dbReference type="PROSITE" id="PS50109">
    <property type="entry name" value="HIS_KIN"/>
    <property type="match status" value="1"/>
</dbReference>
<evidence type="ECO:0000313" key="6">
    <source>
        <dbReference type="Proteomes" id="UP001302274"/>
    </source>
</evidence>
<organism evidence="5 6">
    <name type="scientific">Bacteriovorax antarcticus</name>
    <dbReference type="NCBI Taxonomy" id="3088717"/>
    <lineage>
        <taxon>Bacteria</taxon>
        <taxon>Pseudomonadati</taxon>
        <taxon>Bdellovibrionota</taxon>
        <taxon>Bacteriovoracia</taxon>
        <taxon>Bacteriovoracales</taxon>
        <taxon>Bacteriovoracaceae</taxon>
        <taxon>Bacteriovorax</taxon>
    </lineage>
</organism>
<dbReference type="GO" id="GO:0016301">
    <property type="term" value="F:kinase activity"/>
    <property type="evidence" value="ECO:0007669"/>
    <property type="project" value="UniProtKB-KW"/>
</dbReference>
<dbReference type="SMART" id="SM00388">
    <property type="entry name" value="HisKA"/>
    <property type="match status" value="1"/>
</dbReference>
<dbReference type="EC" id="2.7.13.3" evidence="2"/>
<dbReference type="Proteomes" id="UP001302274">
    <property type="component" value="Unassembled WGS sequence"/>
</dbReference>
<dbReference type="RefSeq" id="WP_323574173.1">
    <property type="nucleotide sequence ID" value="NZ_JAYGJQ010000001.1"/>
</dbReference>
<dbReference type="InterPro" id="IPR036097">
    <property type="entry name" value="HisK_dim/P_sf"/>
</dbReference>
<dbReference type="PRINTS" id="PR00344">
    <property type="entry name" value="BCTRLSENSOR"/>
</dbReference>
<accession>A0ABU5VNS6</accession>
<evidence type="ECO:0000259" key="4">
    <source>
        <dbReference type="PROSITE" id="PS50109"/>
    </source>
</evidence>
<dbReference type="SUPFAM" id="SSF55874">
    <property type="entry name" value="ATPase domain of HSP90 chaperone/DNA topoisomerase II/histidine kinase"/>
    <property type="match status" value="1"/>
</dbReference>
<dbReference type="SMART" id="SM00387">
    <property type="entry name" value="HATPase_c"/>
    <property type="match status" value="1"/>
</dbReference>
<sequence length="511" mass="57758">MEDQGFTRIKEIKKLLSSNSFELNNFEYKAKPIKAFKSIFEKKVLISFKINKQTELEQKYLHKEELRSLLSSISEIKELPAAILKLPALSSFETCHVLVHEKGKPVGQNYLAVHGENEETKLIAVQNFNSLFNLVKKSKNKIFSQSLTLKDDLSVVGNFLAKEIDLKNYSVIYLMSRNSFLPPSSEEQDEFQALSAFLHPLLLKILDKEKNDLKKEVLRQSLENFPEKISIKKNNQIVFTNKTDVTSDENSNLMIFPLEAEDNSTTMELSNFSKDKISTELYHSQRVSLLGELLNTLQHELSNPLFGLTLTSSILEDETTNEETASILNEISQNANRSQTIIKNFSNLYNDQQEFKKINLYRFIDEVMTLTKSETKEIAKSIQSIGFDPNDPADDLEITTNPTCLTQIIFNLVINAAQAIKEHGTDFRKNSIVVRLTKMESSVEISVIDDGPGVKLEDVPIIFQPFFTTKDSGTGLGLSICQNLAHQLGSKIDFKNNSPLLGATFSINLPV</sequence>
<dbReference type="Pfam" id="PF02518">
    <property type="entry name" value="HATPase_c"/>
    <property type="match status" value="1"/>
</dbReference>
<keyword evidence="3" id="KW-0597">Phosphoprotein</keyword>